<accession>A0A0C4DNS9</accession>
<keyword evidence="1" id="KW-0812">Transmembrane</keyword>
<name>A0A0C4DNS9_MAGP6</name>
<dbReference type="OrthoDB" id="3897607at2759"/>
<proteinExistence type="predicted"/>
<dbReference type="AlphaFoldDB" id="A0A0C4DNS9"/>
<keyword evidence="4" id="KW-1185">Reference proteome</keyword>
<evidence type="ECO:0000313" key="2">
    <source>
        <dbReference type="EMBL" id="KLU82402.1"/>
    </source>
</evidence>
<gene>
    <name evidence="2" type="ORF">MAPG_01474</name>
</gene>
<sequence length="68" mass="7134">MVSSFLLNPWLMGFAGNIGPVIFLSILETSIAIIAASLPMLCKLLGTVHQRSTDIGAADVDLSVKTAC</sequence>
<evidence type="ECO:0000256" key="1">
    <source>
        <dbReference type="SAM" id="Phobius"/>
    </source>
</evidence>
<dbReference type="EMBL" id="ADBL01000356">
    <property type="status" value="NOT_ANNOTATED_CDS"/>
    <property type="molecule type" value="Genomic_DNA"/>
</dbReference>
<dbReference type="EMBL" id="GL876966">
    <property type="protein sequence ID" value="KLU82402.1"/>
    <property type="molecule type" value="Genomic_DNA"/>
</dbReference>
<dbReference type="VEuPathDB" id="FungiDB:MAPG_01474"/>
<feature type="transmembrane region" description="Helical" evidence="1">
    <location>
        <begin position="20"/>
        <end position="42"/>
    </location>
</feature>
<organism evidence="3 4">
    <name type="scientific">Magnaporthiopsis poae (strain ATCC 64411 / 73-15)</name>
    <name type="common">Kentucky bluegrass fungus</name>
    <name type="synonym">Magnaporthe poae</name>
    <dbReference type="NCBI Taxonomy" id="644358"/>
    <lineage>
        <taxon>Eukaryota</taxon>
        <taxon>Fungi</taxon>
        <taxon>Dikarya</taxon>
        <taxon>Ascomycota</taxon>
        <taxon>Pezizomycotina</taxon>
        <taxon>Sordariomycetes</taxon>
        <taxon>Sordariomycetidae</taxon>
        <taxon>Magnaporthales</taxon>
        <taxon>Magnaporthaceae</taxon>
        <taxon>Magnaporthiopsis</taxon>
    </lineage>
</organism>
<keyword evidence="1" id="KW-1133">Transmembrane helix</keyword>
<protein>
    <submittedName>
        <fullName evidence="2 3">Uncharacterized protein</fullName>
    </submittedName>
</protein>
<evidence type="ECO:0000313" key="4">
    <source>
        <dbReference type="Proteomes" id="UP000011715"/>
    </source>
</evidence>
<reference evidence="2" key="3">
    <citation type="submission" date="2011-03" db="EMBL/GenBank/DDBJ databases">
        <title>Annotation of Magnaporthe poae ATCC 64411.</title>
        <authorList>
            <person name="Ma L.-J."/>
            <person name="Dead R."/>
            <person name="Young S.K."/>
            <person name="Zeng Q."/>
            <person name="Gargeya S."/>
            <person name="Fitzgerald M."/>
            <person name="Haas B."/>
            <person name="Abouelleil A."/>
            <person name="Alvarado L."/>
            <person name="Arachchi H.M."/>
            <person name="Berlin A."/>
            <person name="Brown A."/>
            <person name="Chapman S.B."/>
            <person name="Chen Z."/>
            <person name="Dunbar C."/>
            <person name="Freedman E."/>
            <person name="Gearin G."/>
            <person name="Gellesch M."/>
            <person name="Goldberg J."/>
            <person name="Griggs A."/>
            <person name="Gujja S."/>
            <person name="Heiman D."/>
            <person name="Howarth C."/>
            <person name="Larson L."/>
            <person name="Lui A."/>
            <person name="MacDonald P.J.P."/>
            <person name="Mehta T."/>
            <person name="Montmayeur A."/>
            <person name="Murphy C."/>
            <person name="Neiman D."/>
            <person name="Pearson M."/>
            <person name="Priest M."/>
            <person name="Roberts A."/>
            <person name="Saif S."/>
            <person name="Shea T."/>
            <person name="Shenoy N."/>
            <person name="Sisk P."/>
            <person name="Stolte C."/>
            <person name="Sykes S."/>
            <person name="Yandava C."/>
            <person name="Wortman J."/>
            <person name="Nusbaum C."/>
            <person name="Birren B."/>
        </authorList>
    </citation>
    <scope>NUCLEOTIDE SEQUENCE</scope>
    <source>
        <strain evidence="2">ATCC 64411</strain>
    </source>
</reference>
<evidence type="ECO:0000313" key="3">
    <source>
        <dbReference type="EnsemblFungi" id="MAPG_01474T0"/>
    </source>
</evidence>
<reference evidence="3" key="5">
    <citation type="submission" date="2015-06" db="UniProtKB">
        <authorList>
            <consortium name="EnsemblFungi"/>
        </authorList>
    </citation>
    <scope>IDENTIFICATION</scope>
    <source>
        <strain evidence="3">ATCC 64411</strain>
    </source>
</reference>
<dbReference type="EnsemblFungi" id="MAPG_01474T0">
    <property type="protein sequence ID" value="MAPG_01474T0"/>
    <property type="gene ID" value="MAPG_01474"/>
</dbReference>
<keyword evidence="1" id="KW-0472">Membrane</keyword>
<reference evidence="2" key="2">
    <citation type="submission" date="2010-05" db="EMBL/GenBank/DDBJ databases">
        <title>The Genome Sequence of Magnaporthe poae strain ATCC 64411.</title>
        <authorList>
            <consortium name="The Broad Institute Genome Sequencing Platform"/>
            <consortium name="Broad Institute Genome Sequencing Center for Infectious Disease"/>
            <person name="Ma L.-J."/>
            <person name="Dead R."/>
            <person name="Young S."/>
            <person name="Zeng Q."/>
            <person name="Koehrsen M."/>
            <person name="Alvarado L."/>
            <person name="Berlin A."/>
            <person name="Chapman S.B."/>
            <person name="Chen Z."/>
            <person name="Freedman E."/>
            <person name="Gellesch M."/>
            <person name="Goldberg J."/>
            <person name="Griggs A."/>
            <person name="Gujja S."/>
            <person name="Heilman E.R."/>
            <person name="Heiman D."/>
            <person name="Hepburn T."/>
            <person name="Howarth C."/>
            <person name="Jen D."/>
            <person name="Larson L."/>
            <person name="Mehta T."/>
            <person name="Neiman D."/>
            <person name="Pearson M."/>
            <person name="Roberts A."/>
            <person name="Saif S."/>
            <person name="Shea T."/>
            <person name="Shenoy N."/>
            <person name="Sisk P."/>
            <person name="Stolte C."/>
            <person name="Sykes S."/>
            <person name="Walk T."/>
            <person name="White J."/>
            <person name="Yandava C."/>
            <person name="Haas B."/>
            <person name="Nusbaum C."/>
            <person name="Birren B."/>
        </authorList>
    </citation>
    <scope>NUCLEOTIDE SEQUENCE</scope>
    <source>
        <strain evidence="2">ATCC 64411</strain>
    </source>
</reference>
<reference evidence="4" key="1">
    <citation type="submission" date="2010-05" db="EMBL/GenBank/DDBJ databases">
        <title>The genome sequence of Magnaporthe poae strain ATCC 64411.</title>
        <authorList>
            <person name="Ma L.-J."/>
            <person name="Dead R."/>
            <person name="Young S."/>
            <person name="Zeng Q."/>
            <person name="Koehrsen M."/>
            <person name="Alvarado L."/>
            <person name="Berlin A."/>
            <person name="Chapman S.B."/>
            <person name="Chen Z."/>
            <person name="Freedman E."/>
            <person name="Gellesch M."/>
            <person name="Goldberg J."/>
            <person name="Griggs A."/>
            <person name="Gujja S."/>
            <person name="Heilman E.R."/>
            <person name="Heiman D."/>
            <person name="Hepburn T."/>
            <person name="Howarth C."/>
            <person name="Jen D."/>
            <person name="Larson L."/>
            <person name="Mehta T."/>
            <person name="Neiman D."/>
            <person name="Pearson M."/>
            <person name="Roberts A."/>
            <person name="Saif S."/>
            <person name="Shea T."/>
            <person name="Shenoy N."/>
            <person name="Sisk P."/>
            <person name="Stolte C."/>
            <person name="Sykes S."/>
            <person name="Walk T."/>
            <person name="White J."/>
            <person name="Yandava C."/>
            <person name="Haas B."/>
            <person name="Nusbaum C."/>
            <person name="Birren B."/>
        </authorList>
    </citation>
    <scope>NUCLEOTIDE SEQUENCE [LARGE SCALE GENOMIC DNA]</scope>
    <source>
        <strain evidence="4">ATCC 64411 / 73-15</strain>
    </source>
</reference>
<dbReference type="Proteomes" id="UP000011715">
    <property type="component" value="Unassembled WGS sequence"/>
</dbReference>
<reference evidence="3" key="4">
    <citation type="journal article" date="2015" name="G3 (Bethesda)">
        <title>Genome sequences of three phytopathogenic species of the Magnaporthaceae family of fungi.</title>
        <authorList>
            <person name="Okagaki L.H."/>
            <person name="Nunes C.C."/>
            <person name="Sailsbery J."/>
            <person name="Clay B."/>
            <person name="Brown D."/>
            <person name="John T."/>
            <person name="Oh Y."/>
            <person name="Young N."/>
            <person name="Fitzgerald M."/>
            <person name="Haas B.J."/>
            <person name="Zeng Q."/>
            <person name="Young S."/>
            <person name="Adiconis X."/>
            <person name="Fan L."/>
            <person name="Levin J.Z."/>
            <person name="Mitchell T.K."/>
            <person name="Okubara P.A."/>
            <person name="Farman M.L."/>
            <person name="Kohn L.M."/>
            <person name="Birren B."/>
            <person name="Ma L.-J."/>
            <person name="Dean R.A."/>
        </authorList>
    </citation>
    <scope>NUCLEOTIDE SEQUENCE</scope>
    <source>
        <strain evidence="3">ATCC 64411 / 73-15</strain>
    </source>
</reference>